<dbReference type="InterPro" id="IPR036890">
    <property type="entry name" value="HATPase_C_sf"/>
</dbReference>
<evidence type="ECO:0000256" key="4">
    <source>
        <dbReference type="ARBA" id="ARBA00022553"/>
    </source>
</evidence>
<dbReference type="InterPro" id="IPR004358">
    <property type="entry name" value="Sig_transdc_His_kin-like_C"/>
</dbReference>
<dbReference type="Pfam" id="PF02518">
    <property type="entry name" value="HATPase_c"/>
    <property type="match status" value="1"/>
</dbReference>
<sequence>MKIFKTSSMRVRLLIGLMVASLGFWGAWFAVQAMLMSSQQNNRWDASMQAVGQQILMSMPALHPGGSSEPAFQLPSQVHVQPQLLSFQVWTRDGRSVLRSSNSPLEPWAPLSFDQPEAFHGVEVKGVEWRVYTINDASGRLQVQVGKSQPQLLSLIKLWLGYSIGTILLLMALLAGVTWTIICWSVAPVQAARQAIEERGPLDLTPLEVHDLPTEVKPLVEAFNAQLLRLETALQGERRFLADAAHELRTPLAALMAQAQLVKSASTLEESHASLAPLISGIERTARLTEQLLDLARLDAIEHPGGRPPVPLHEIVSLVVRDYDGTAQAASQRLQLRAEPCHARVDVDTVGVLMRNLIDNALRYAGAGARVEVVCREQEMHGQRHVVLSVRDDGPGVPEQEHGRIFDRFYRVPGTPGRGSGIGLSLVSRIASLHDAALETGTGLDGRGFGVTLRFGAAANDATSAAQPGVAAAGAKAGPFPAVVPPAQPS</sequence>
<dbReference type="EC" id="2.7.13.3" evidence="3"/>
<reference evidence="15 16" key="1">
    <citation type="submission" date="2023-10" db="EMBL/GenBank/DDBJ databases">
        <title>Bacteria for the degradation of biodegradable plastic PBAT(Polybutylene adipate terephthalate).</title>
        <authorList>
            <person name="Weon H.-Y."/>
            <person name="Yeon J."/>
        </authorList>
    </citation>
    <scope>NUCLEOTIDE SEQUENCE [LARGE SCALE GENOMIC DNA]</scope>
    <source>
        <strain evidence="15 16">SBD 7-3</strain>
    </source>
</reference>
<dbReference type="EMBL" id="CP136336">
    <property type="protein sequence ID" value="WOB09880.1"/>
    <property type="molecule type" value="Genomic_DNA"/>
</dbReference>
<comment type="subcellular location">
    <subcellularLocation>
        <location evidence="2">Membrane</location>
        <topology evidence="2">Multi-pass membrane protein</topology>
    </subcellularLocation>
</comment>
<dbReference type="PROSITE" id="PS50109">
    <property type="entry name" value="HIS_KIN"/>
    <property type="match status" value="1"/>
</dbReference>
<evidence type="ECO:0000256" key="3">
    <source>
        <dbReference type="ARBA" id="ARBA00012438"/>
    </source>
</evidence>
<keyword evidence="16" id="KW-1185">Reference proteome</keyword>
<keyword evidence="12 13" id="KW-0472">Membrane</keyword>
<comment type="catalytic activity">
    <reaction evidence="1">
        <text>ATP + protein L-histidine = ADP + protein N-phospho-L-histidine.</text>
        <dbReference type="EC" id="2.7.13.3"/>
    </reaction>
</comment>
<dbReference type="SMART" id="SM00388">
    <property type="entry name" value="HisKA"/>
    <property type="match status" value="1"/>
</dbReference>
<evidence type="ECO:0000256" key="11">
    <source>
        <dbReference type="ARBA" id="ARBA00023012"/>
    </source>
</evidence>
<gene>
    <name evidence="15" type="ORF">RXV79_07375</name>
</gene>
<evidence type="ECO:0000259" key="14">
    <source>
        <dbReference type="PROSITE" id="PS50109"/>
    </source>
</evidence>
<dbReference type="PANTHER" id="PTHR45436">
    <property type="entry name" value="SENSOR HISTIDINE KINASE YKOH"/>
    <property type="match status" value="1"/>
</dbReference>
<keyword evidence="5" id="KW-0808">Transferase</keyword>
<evidence type="ECO:0000256" key="1">
    <source>
        <dbReference type="ARBA" id="ARBA00000085"/>
    </source>
</evidence>
<dbReference type="PANTHER" id="PTHR45436:SF14">
    <property type="entry name" value="SENSOR PROTEIN QSEC"/>
    <property type="match status" value="1"/>
</dbReference>
<dbReference type="InterPro" id="IPR050428">
    <property type="entry name" value="TCS_sensor_his_kinase"/>
</dbReference>
<evidence type="ECO:0000256" key="7">
    <source>
        <dbReference type="ARBA" id="ARBA00022741"/>
    </source>
</evidence>
<dbReference type="CDD" id="cd00082">
    <property type="entry name" value="HisKA"/>
    <property type="match status" value="1"/>
</dbReference>
<dbReference type="InterPro" id="IPR003661">
    <property type="entry name" value="HisK_dim/P_dom"/>
</dbReference>
<dbReference type="PRINTS" id="PR00344">
    <property type="entry name" value="BCTRLSENSOR"/>
</dbReference>
<dbReference type="Gene3D" id="3.30.565.10">
    <property type="entry name" value="Histidine kinase-like ATPase, C-terminal domain"/>
    <property type="match status" value="1"/>
</dbReference>
<evidence type="ECO:0000256" key="6">
    <source>
        <dbReference type="ARBA" id="ARBA00022692"/>
    </source>
</evidence>
<evidence type="ECO:0000313" key="15">
    <source>
        <dbReference type="EMBL" id="WOB09880.1"/>
    </source>
</evidence>
<dbReference type="RefSeq" id="WP_316702754.1">
    <property type="nucleotide sequence ID" value="NZ_CP136336.1"/>
</dbReference>
<dbReference type="Proteomes" id="UP001303946">
    <property type="component" value="Chromosome"/>
</dbReference>
<keyword evidence="11" id="KW-0902">Two-component regulatory system</keyword>
<keyword evidence="10 13" id="KW-1133">Transmembrane helix</keyword>
<evidence type="ECO:0000256" key="5">
    <source>
        <dbReference type="ARBA" id="ARBA00022679"/>
    </source>
</evidence>
<dbReference type="GO" id="GO:0005524">
    <property type="term" value="F:ATP binding"/>
    <property type="evidence" value="ECO:0007669"/>
    <property type="project" value="UniProtKB-KW"/>
</dbReference>
<feature type="domain" description="Histidine kinase" evidence="14">
    <location>
        <begin position="243"/>
        <end position="459"/>
    </location>
</feature>
<dbReference type="Gene3D" id="1.10.287.130">
    <property type="match status" value="1"/>
</dbReference>
<dbReference type="SUPFAM" id="SSF55874">
    <property type="entry name" value="ATPase domain of HSP90 chaperone/DNA topoisomerase II/histidine kinase"/>
    <property type="match status" value="1"/>
</dbReference>
<keyword evidence="6 13" id="KW-0812">Transmembrane</keyword>
<evidence type="ECO:0000313" key="16">
    <source>
        <dbReference type="Proteomes" id="UP001303946"/>
    </source>
</evidence>
<dbReference type="InterPro" id="IPR036097">
    <property type="entry name" value="HisK_dim/P_sf"/>
</dbReference>
<dbReference type="SMART" id="SM00387">
    <property type="entry name" value="HATPase_c"/>
    <property type="match status" value="1"/>
</dbReference>
<keyword evidence="7" id="KW-0547">Nucleotide-binding</keyword>
<organism evidence="15 16">
    <name type="scientific">Piscinibacter gummiphilus</name>
    <dbReference type="NCBI Taxonomy" id="946333"/>
    <lineage>
        <taxon>Bacteria</taxon>
        <taxon>Pseudomonadati</taxon>
        <taxon>Pseudomonadota</taxon>
        <taxon>Betaproteobacteria</taxon>
        <taxon>Burkholderiales</taxon>
        <taxon>Sphaerotilaceae</taxon>
        <taxon>Piscinibacter</taxon>
    </lineage>
</organism>
<keyword evidence="4" id="KW-0597">Phosphoprotein</keyword>
<feature type="transmembrane region" description="Helical" evidence="13">
    <location>
        <begin position="159"/>
        <end position="184"/>
    </location>
</feature>
<evidence type="ECO:0000256" key="2">
    <source>
        <dbReference type="ARBA" id="ARBA00004141"/>
    </source>
</evidence>
<evidence type="ECO:0000256" key="13">
    <source>
        <dbReference type="SAM" id="Phobius"/>
    </source>
</evidence>
<keyword evidence="9 15" id="KW-0067">ATP-binding</keyword>
<proteinExistence type="predicted"/>
<protein>
    <recommendedName>
        <fullName evidence="3">histidine kinase</fullName>
        <ecNumber evidence="3">2.7.13.3</ecNumber>
    </recommendedName>
</protein>
<dbReference type="InterPro" id="IPR003594">
    <property type="entry name" value="HATPase_dom"/>
</dbReference>
<evidence type="ECO:0000256" key="10">
    <source>
        <dbReference type="ARBA" id="ARBA00022989"/>
    </source>
</evidence>
<name>A0ABZ0CY38_9BURK</name>
<dbReference type="SUPFAM" id="SSF47384">
    <property type="entry name" value="Homodimeric domain of signal transducing histidine kinase"/>
    <property type="match status" value="1"/>
</dbReference>
<evidence type="ECO:0000256" key="9">
    <source>
        <dbReference type="ARBA" id="ARBA00022840"/>
    </source>
</evidence>
<dbReference type="Pfam" id="PF00512">
    <property type="entry name" value="HisKA"/>
    <property type="match status" value="1"/>
</dbReference>
<evidence type="ECO:0000256" key="8">
    <source>
        <dbReference type="ARBA" id="ARBA00022777"/>
    </source>
</evidence>
<keyword evidence="8" id="KW-0418">Kinase</keyword>
<evidence type="ECO:0000256" key="12">
    <source>
        <dbReference type="ARBA" id="ARBA00023136"/>
    </source>
</evidence>
<dbReference type="InterPro" id="IPR005467">
    <property type="entry name" value="His_kinase_dom"/>
</dbReference>
<accession>A0ABZ0CY38</accession>